<feature type="domain" description="Methyltransferase small" evidence="6">
    <location>
        <begin position="100"/>
        <end position="193"/>
    </location>
</feature>
<dbReference type="PANTHER" id="PTHR18895">
    <property type="entry name" value="HEMK METHYLTRANSFERASE"/>
    <property type="match status" value="1"/>
</dbReference>
<evidence type="ECO:0000256" key="4">
    <source>
        <dbReference type="ARBA" id="ARBA00022691"/>
    </source>
</evidence>
<dbReference type="STRING" id="984262.SGRA_1482"/>
<evidence type="ECO:0000259" key="6">
    <source>
        <dbReference type="Pfam" id="PF05175"/>
    </source>
</evidence>
<evidence type="ECO:0000256" key="5">
    <source>
        <dbReference type="ARBA" id="ARBA00048391"/>
    </source>
</evidence>
<gene>
    <name evidence="7" type="primary">hemK</name>
    <name evidence="7" type="ordered locus">SGRA_1482</name>
</gene>
<dbReference type="InterPro" id="IPR029063">
    <property type="entry name" value="SAM-dependent_MTases_sf"/>
</dbReference>
<evidence type="ECO:0000313" key="7">
    <source>
        <dbReference type="EMBL" id="AFC24217.1"/>
    </source>
</evidence>
<dbReference type="SUPFAM" id="SSF53335">
    <property type="entry name" value="S-adenosyl-L-methionine-dependent methyltransferases"/>
    <property type="match status" value="1"/>
</dbReference>
<proteinExistence type="predicted"/>
<dbReference type="EMBL" id="CP002831">
    <property type="protein sequence ID" value="AFC24217.1"/>
    <property type="molecule type" value="Genomic_DNA"/>
</dbReference>
<dbReference type="GO" id="GO:0032259">
    <property type="term" value="P:methylation"/>
    <property type="evidence" value="ECO:0007669"/>
    <property type="project" value="UniProtKB-KW"/>
</dbReference>
<dbReference type="NCBIfam" id="TIGR03534">
    <property type="entry name" value="RF_mod_PrmC"/>
    <property type="match status" value="1"/>
</dbReference>
<comment type="catalytic activity">
    <reaction evidence="5">
        <text>L-glutaminyl-[peptide chain release factor] + S-adenosyl-L-methionine = N(5)-methyl-L-glutaminyl-[peptide chain release factor] + S-adenosyl-L-homocysteine + H(+)</text>
        <dbReference type="Rhea" id="RHEA:42896"/>
        <dbReference type="Rhea" id="RHEA-COMP:10271"/>
        <dbReference type="Rhea" id="RHEA-COMP:10272"/>
        <dbReference type="ChEBI" id="CHEBI:15378"/>
        <dbReference type="ChEBI" id="CHEBI:30011"/>
        <dbReference type="ChEBI" id="CHEBI:57856"/>
        <dbReference type="ChEBI" id="CHEBI:59789"/>
        <dbReference type="ChEBI" id="CHEBI:61891"/>
        <dbReference type="EC" id="2.1.1.297"/>
    </reaction>
</comment>
<keyword evidence="2 7" id="KW-0489">Methyltransferase</keyword>
<protein>
    <recommendedName>
        <fullName evidence="1">peptide chain release factor N(5)-glutamine methyltransferase</fullName>
        <ecNumber evidence="1">2.1.1.297</ecNumber>
    </recommendedName>
</protein>
<dbReference type="HOGENOM" id="CLU_018398_3_2_10"/>
<dbReference type="OrthoDB" id="9800643at2"/>
<evidence type="ECO:0000256" key="3">
    <source>
        <dbReference type="ARBA" id="ARBA00022679"/>
    </source>
</evidence>
<dbReference type="GO" id="GO:0102559">
    <property type="term" value="F:peptide chain release factor N(5)-glutamine methyltransferase activity"/>
    <property type="evidence" value="ECO:0007669"/>
    <property type="project" value="UniProtKB-EC"/>
</dbReference>
<dbReference type="Proteomes" id="UP000007519">
    <property type="component" value="Chromosome"/>
</dbReference>
<dbReference type="InterPro" id="IPR019874">
    <property type="entry name" value="RF_methyltr_PrmC"/>
</dbReference>
<evidence type="ECO:0000313" key="8">
    <source>
        <dbReference type="Proteomes" id="UP000007519"/>
    </source>
</evidence>
<dbReference type="RefSeq" id="WP_015691853.1">
    <property type="nucleotide sequence ID" value="NC_016940.1"/>
</dbReference>
<dbReference type="KEGG" id="sgn:SGRA_1482"/>
<dbReference type="AlphaFoldDB" id="H6L7Z6"/>
<dbReference type="InterPro" id="IPR004556">
    <property type="entry name" value="HemK-like"/>
</dbReference>
<dbReference type="CDD" id="cd02440">
    <property type="entry name" value="AdoMet_MTases"/>
    <property type="match status" value="1"/>
</dbReference>
<keyword evidence="4" id="KW-0949">S-adenosyl-L-methionine</keyword>
<dbReference type="EC" id="2.1.1.297" evidence="1"/>
<accession>H6L7Z6</accession>
<keyword evidence="3 7" id="KW-0808">Transferase</keyword>
<reference evidence="7 8" key="1">
    <citation type="journal article" date="2012" name="Stand. Genomic Sci.">
        <title>Complete genome sequencing and analysis of Saprospira grandis str. Lewin, a predatory marine bacterium.</title>
        <authorList>
            <person name="Saw J.H."/>
            <person name="Yuryev A."/>
            <person name="Kanbe M."/>
            <person name="Hou S."/>
            <person name="Young A.G."/>
            <person name="Aizawa S."/>
            <person name="Alam M."/>
        </authorList>
    </citation>
    <scope>NUCLEOTIDE SEQUENCE [LARGE SCALE GENOMIC DNA]</scope>
    <source>
        <strain evidence="7 8">Lewin</strain>
    </source>
</reference>
<dbReference type="Gene3D" id="3.40.50.150">
    <property type="entry name" value="Vaccinia Virus protein VP39"/>
    <property type="match status" value="1"/>
</dbReference>
<organism evidence="7 8">
    <name type="scientific">Saprospira grandis (strain Lewin)</name>
    <dbReference type="NCBI Taxonomy" id="984262"/>
    <lineage>
        <taxon>Bacteria</taxon>
        <taxon>Pseudomonadati</taxon>
        <taxon>Bacteroidota</taxon>
        <taxon>Saprospiria</taxon>
        <taxon>Saprospirales</taxon>
        <taxon>Saprospiraceae</taxon>
        <taxon>Saprospira</taxon>
    </lineage>
</organism>
<dbReference type="Pfam" id="PF05175">
    <property type="entry name" value="MTS"/>
    <property type="match status" value="1"/>
</dbReference>
<dbReference type="InterPro" id="IPR007848">
    <property type="entry name" value="Small_mtfrase_dom"/>
</dbReference>
<dbReference type="eggNOG" id="COG2890">
    <property type="taxonomic scope" value="Bacteria"/>
</dbReference>
<evidence type="ECO:0000256" key="2">
    <source>
        <dbReference type="ARBA" id="ARBA00022603"/>
    </source>
</evidence>
<dbReference type="InterPro" id="IPR050320">
    <property type="entry name" value="N5-glutamine_MTase"/>
</dbReference>
<dbReference type="NCBIfam" id="TIGR00536">
    <property type="entry name" value="hemK_fam"/>
    <property type="match status" value="1"/>
</dbReference>
<sequence length="270" mass="30538">MKPEAAQNRLAQALLALYEEREASTIARYIYEDCWRGKTLREEDYLALESRLLAAEPWQYVVGSAEFYGYSFAVNSATLIPRPETEELLYWILQRENKQAPLKVLDIGTGSGCMAISLAKRAPNWQVYALDYSAAALELAQQNAQQLGANVQFMELDILAKENWAQLADFDLIMSNPPYIAPSEAKSMAANVLDYEPHMALFTETEDRLVFYREIVQLCQGKALKEGGSLYFEANTFSAQEIAELMRPSLQEVQIMPDLEGRPRMLSGKK</sequence>
<keyword evidence="8" id="KW-1185">Reference proteome</keyword>
<name>H6L7Z6_SAPGL</name>
<dbReference type="PANTHER" id="PTHR18895:SF74">
    <property type="entry name" value="MTRF1L RELEASE FACTOR GLUTAMINE METHYLTRANSFERASE"/>
    <property type="match status" value="1"/>
</dbReference>
<evidence type="ECO:0000256" key="1">
    <source>
        <dbReference type="ARBA" id="ARBA00012771"/>
    </source>
</evidence>